<keyword evidence="2" id="KW-1133">Transmembrane helix</keyword>
<organism evidence="3 4">
    <name type="scientific">Nocardia uniformis</name>
    <dbReference type="NCBI Taxonomy" id="53432"/>
    <lineage>
        <taxon>Bacteria</taxon>
        <taxon>Bacillati</taxon>
        <taxon>Actinomycetota</taxon>
        <taxon>Actinomycetes</taxon>
        <taxon>Mycobacteriales</taxon>
        <taxon>Nocardiaceae</taxon>
        <taxon>Nocardia</taxon>
    </lineage>
</organism>
<keyword evidence="2" id="KW-0812">Transmembrane</keyword>
<gene>
    <name evidence="3" type="ORF">HLB23_31575</name>
</gene>
<evidence type="ECO:0000313" key="3">
    <source>
        <dbReference type="EMBL" id="NNH74339.1"/>
    </source>
</evidence>
<evidence type="ECO:0000256" key="1">
    <source>
        <dbReference type="SAM" id="MobiDB-lite"/>
    </source>
</evidence>
<dbReference type="RefSeq" id="WP_157552797.1">
    <property type="nucleotide sequence ID" value="NZ_JABELX010000013.1"/>
</dbReference>
<keyword evidence="4" id="KW-1185">Reference proteome</keyword>
<proteinExistence type="predicted"/>
<feature type="transmembrane region" description="Helical" evidence="2">
    <location>
        <begin position="20"/>
        <end position="40"/>
    </location>
</feature>
<sequence>MADRDVYEVVVQVGSREFNGNWWAAGLLIALCVAFGLILAGVRWGETGRTKLTCLIAAVLVGIALVPVGAVLLDRSHTDTWEHDQLGTLALHADVRFLPSAQLPDHLRPFQDMAVEVERDGESVTCSLSRWRRHAETGTWVTELPRRSEEVDWAVRLRLECPAARGPATFGRDAPGRSARGGSQRTQ</sequence>
<evidence type="ECO:0000256" key="2">
    <source>
        <dbReference type="SAM" id="Phobius"/>
    </source>
</evidence>
<dbReference type="AlphaFoldDB" id="A0A849CFJ0"/>
<evidence type="ECO:0000313" key="4">
    <source>
        <dbReference type="Proteomes" id="UP000586827"/>
    </source>
</evidence>
<dbReference type="EMBL" id="JABELX010000013">
    <property type="protein sequence ID" value="NNH74339.1"/>
    <property type="molecule type" value="Genomic_DNA"/>
</dbReference>
<protein>
    <submittedName>
        <fullName evidence="3">Uncharacterized protein</fullName>
    </submittedName>
</protein>
<reference evidence="3 4" key="1">
    <citation type="submission" date="2020-05" db="EMBL/GenBank/DDBJ databases">
        <title>MicrobeNet Type strains.</title>
        <authorList>
            <person name="Nicholson A.C."/>
        </authorList>
    </citation>
    <scope>NUCLEOTIDE SEQUENCE [LARGE SCALE GENOMIC DNA]</scope>
    <source>
        <strain evidence="3 4">JCM 3224</strain>
    </source>
</reference>
<dbReference type="Proteomes" id="UP000586827">
    <property type="component" value="Unassembled WGS sequence"/>
</dbReference>
<feature type="region of interest" description="Disordered" evidence="1">
    <location>
        <begin position="166"/>
        <end position="187"/>
    </location>
</feature>
<comment type="caution">
    <text evidence="3">The sequence shown here is derived from an EMBL/GenBank/DDBJ whole genome shotgun (WGS) entry which is preliminary data.</text>
</comment>
<accession>A0A849CFJ0</accession>
<feature type="transmembrane region" description="Helical" evidence="2">
    <location>
        <begin position="52"/>
        <end position="73"/>
    </location>
</feature>
<name>A0A849CFJ0_9NOCA</name>
<keyword evidence="2" id="KW-0472">Membrane</keyword>